<evidence type="ECO:0000256" key="1">
    <source>
        <dbReference type="ARBA" id="ARBA00004123"/>
    </source>
</evidence>
<dbReference type="GO" id="GO:0005634">
    <property type="term" value="C:nucleus"/>
    <property type="evidence" value="ECO:0007669"/>
    <property type="project" value="UniProtKB-SubCell"/>
</dbReference>
<gene>
    <name evidence="10" type="ORF">ACH5RR_013842</name>
</gene>
<comment type="similarity">
    <text evidence="4">Belongs to the ELP5 family.</text>
</comment>
<sequence length="118" mass="13381">HEELRVEQKSIKFMPASEDDIISQSLVPKVQFNLQLSEKERNDRAKVVLPFEHQGNGKPIQIYDGRKSLSGSKTENKETNAGKLQLTKDSGTGEIIYFRDSDDEMPDSDEDPDDDLDI</sequence>
<evidence type="ECO:0000256" key="7">
    <source>
        <dbReference type="ARBA" id="ARBA00022694"/>
    </source>
</evidence>
<dbReference type="InterPro" id="IPR019519">
    <property type="entry name" value="Elp5"/>
</dbReference>
<feature type="non-terminal residue" evidence="10">
    <location>
        <position position="1"/>
    </location>
</feature>
<evidence type="ECO:0000256" key="5">
    <source>
        <dbReference type="ARBA" id="ARBA00020264"/>
    </source>
</evidence>
<evidence type="ECO:0000313" key="10">
    <source>
        <dbReference type="EMBL" id="KAL3525470.1"/>
    </source>
</evidence>
<accession>A0ABD3A153</accession>
<dbReference type="AlphaFoldDB" id="A0ABD3A153"/>
<comment type="subcellular location">
    <subcellularLocation>
        <location evidence="2">Cytoplasm</location>
    </subcellularLocation>
    <subcellularLocation>
        <location evidence="1">Nucleus</location>
    </subcellularLocation>
</comment>
<keyword evidence="11" id="KW-1185">Reference proteome</keyword>
<comment type="caution">
    <text evidence="10">The sequence shown here is derived from an EMBL/GenBank/DDBJ whole genome shotgun (WGS) entry which is preliminary data.</text>
</comment>
<evidence type="ECO:0000256" key="2">
    <source>
        <dbReference type="ARBA" id="ARBA00004496"/>
    </source>
</evidence>
<keyword evidence="6" id="KW-0963">Cytoplasm</keyword>
<dbReference type="EMBL" id="JBJUIK010000006">
    <property type="protein sequence ID" value="KAL3525470.1"/>
    <property type="molecule type" value="Genomic_DNA"/>
</dbReference>
<proteinExistence type="inferred from homology"/>
<name>A0ABD3A153_9GENT</name>
<dbReference type="Proteomes" id="UP001630127">
    <property type="component" value="Unassembled WGS sequence"/>
</dbReference>
<evidence type="ECO:0000256" key="4">
    <source>
        <dbReference type="ARBA" id="ARBA00009567"/>
    </source>
</evidence>
<feature type="compositionally biased region" description="Acidic residues" evidence="9">
    <location>
        <begin position="101"/>
        <end position="118"/>
    </location>
</feature>
<dbReference type="Pfam" id="PF10483">
    <property type="entry name" value="Elong_Iki1"/>
    <property type="match status" value="1"/>
</dbReference>
<feature type="region of interest" description="Disordered" evidence="9">
    <location>
        <begin position="98"/>
        <end position="118"/>
    </location>
</feature>
<evidence type="ECO:0000256" key="6">
    <source>
        <dbReference type="ARBA" id="ARBA00022490"/>
    </source>
</evidence>
<dbReference type="GO" id="GO:0005737">
    <property type="term" value="C:cytoplasm"/>
    <property type="evidence" value="ECO:0007669"/>
    <property type="project" value="UniProtKB-SubCell"/>
</dbReference>
<evidence type="ECO:0000256" key="3">
    <source>
        <dbReference type="ARBA" id="ARBA00005043"/>
    </source>
</evidence>
<comment type="pathway">
    <text evidence="3">tRNA modification; 5-methoxycarbonylmethyl-2-thiouridine-tRNA biosynthesis.</text>
</comment>
<reference evidence="10 11" key="1">
    <citation type="submission" date="2024-11" db="EMBL/GenBank/DDBJ databases">
        <title>A near-complete genome assembly of Cinchona calisaya.</title>
        <authorList>
            <person name="Lian D.C."/>
            <person name="Zhao X.W."/>
            <person name="Wei L."/>
        </authorList>
    </citation>
    <scope>NUCLEOTIDE SEQUENCE [LARGE SCALE GENOMIC DNA]</scope>
    <source>
        <tissue evidence="10">Nenye</tissue>
    </source>
</reference>
<feature type="region of interest" description="Disordered" evidence="9">
    <location>
        <begin position="55"/>
        <end position="86"/>
    </location>
</feature>
<dbReference type="GO" id="GO:0008033">
    <property type="term" value="P:tRNA processing"/>
    <property type="evidence" value="ECO:0007669"/>
    <property type="project" value="UniProtKB-KW"/>
</dbReference>
<evidence type="ECO:0000256" key="8">
    <source>
        <dbReference type="ARBA" id="ARBA00023242"/>
    </source>
</evidence>
<organism evidence="10 11">
    <name type="scientific">Cinchona calisaya</name>
    <dbReference type="NCBI Taxonomy" id="153742"/>
    <lineage>
        <taxon>Eukaryota</taxon>
        <taxon>Viridiplantae</taxon>
        <taxon>Streptophyta</taxon>
        <taxon>Embryophyta</taxon>
        <taxon>Tracheophyta</taxon>
        <taxon>Spermatophyta</taxon>
        <taxon>Magnoliopsida</taxon>
        <taxon>eudicotyledons</taxon>
        <taxon>Gunneridae</taxon>
        <taxon>Pentapetalae</taxon>
        <taxon>asterids</taxon>
        <taxon>lamiids</taxon>
        <taxon>Gentianales</taxon>
        <taxon>Rubiaceae</taxon>
        <taxon>Cinchonoideae</taxon>
        <taxon>Cinchoneae</taxon>
        <taxon>Cinchona</taxon>
    </lineage>
</organism>
<dbReference type="PANTHER" id="PTHR15641">
    <property type="entry name" value="ELONGATOR COMPLEX PROTEIN 5"/>
    <property type="match status" value="1"/>
</dbReference>
<dbReference type="PANTHER" id="PTHR15641:SF1">
    <property type="entry name" value="ELONGATOR COMPLEX PROTEIN 5"/>
    <property type="match status" value="1"/>
</dbReference>
<keyword evidence="7" id="KW-0819">tRNA processing</keyword>
<evidence type="ECO:0000313" key="11">
    <source>
        <dbReference type="Proteomes" id="UP001630127"/>
    </source>
</evidence>
<evidence type="ECO:0000256" key="9">
    <source>
        <dbReference type="SAM" id="MobiDB-lite"/>
    </source>
</evidence>
<keyword evidence="8" id="KW-0539">Nucleus</keyword>
<protein>
    <recommendedName>
        <fullName evidence="5">Elongator complex protein 5</fullName>
    </recommendedName>
</protein>